<dbReference type="GO" id="GO:0043565">
    <property type="term" value="F:sequence-specific DNA binding"/>
    <property type="evidence" value="ECO:0007669"/>
    <property type="project" value="InterPro"/>
</dbReference>
<dbReference type="GO" id="GO:0003700">
    <property type="term" value="F:DNA-binding transcription factor activity"/>
    <property type="evidence" value="ECO:0007669"/>
    <property type="project" value="InterPro"/>
</dbReference>
<dbReference type="Pfam" id="PF12833">
    <property type="entry name" value="HTH_18"/>
    <property type="match status" value="1"/>
</dbReference>
<dbReference type="Proteomes" id="UP000094067">
    <property type="component" value="Unassembled WGS sequence"/>
</dbReference>
<evidence type="ECO:0000313" key="7">
    <source>
        <dbReference type="Proteomes" id="UP000094067"/>
    </source>
</evidence>
<dbReference type="PANTHER" id="PTHR47504:SF5">
    <property type="entry name" value="RIGHT ORIGIN-BINDING PROTEIN"/>
    <property type="match status" value="1"/>
</dbReference>
<dbReference type="PANTHER" id="PTHR47504">
    <property type="entry name" value="RIGHT ORIGIN-BINDING PROTEIN"/>
    <property type="match status" value="1"/>
</dbReference>
<dbReference type="InterPro" id="IPR000182">
    <property type="entry name" value="GNAT_dom"/>
</dbReference>
<dbReference type="PATRIC" id="fig|1432052.4.peg.5973"/>
<dbReference type="Gene3D" id="3.40.630.30">
    <property type="match status" value="1"/>
</dbReference>
<evidence type="ECO:0000256" key="3">
    <source>
        <dbReference type="ARBA" id="ARBA00023163"/>
    </source>
</evidence>
<sequence>MANRNIENITAVIDYVEDHLTEKLDLDRIAEAVHYSKYHLHRMFADTVGLTVHDYIQRRRLTEAAKLLVFSDKPILEIALTAGFESQQAFTACFTSMYKTAPGRYRETERFYPLQLRFHLEGSYAMLEQKQRRQWDIAFAVQEDIPCWMELVRLVVDGFPCLDEAEYVRVLKEKIRTGQALILKDGAMAVGILLFTGETGSIDFMGCHPLYRKMGIPKAFLDKVMGELLKGRELSITTFREGDRADTGHRSAIKGLGFAEAELLVEFGYPTQRFVLHRKEGEDGGK</sequence>
<organism evidence="6 7">
    <name type="scientific">Eisenbergiella tayi</name>
    <dbReference type="NCBI Taxonomy" id="1432052"/>
    <lineage>
        <taxon>Bacteria</taxon>
        <taxon>Bacillati</taxon>
        <taxon>Bacillota</taxon>
        <taxon>Clostridia</taxon>
        <taxon>Lachnospirales</taxon>
        <taxon>Lachnospiraceae</taxon>
        <taxon>Eisenbergiella</taxon>
    </lineage>
</organism>
<keyword evidence="1" id="KW-0805">Transcription regulation</keyword>
<dbReference type="Gene3D" id="1.10.10.60">
    <property type="entry name" value="Homeodomain-like"/>
    <property type="match status" value="2"/>
</dbReference>
<keyword evidence="3" id="KW-0804">Transcription</keyword>
<dbReference type="SMART" id="SM00342">
    <property type="entry name" value="HTH_ARAC"/>
    <property type="match status" value="1"/>
</dbReference>
<feature type="domain" description="HTH araC/xylS-type" evidence="4">
    <location>
        <begin position="10"/>
        <end position="108"/>
    </location>
</feature>
<comment type="caution">
    <text evidence="6">The sequence shown here is derived from an EMBL/GenBank/DDBJ whole genome shotgun (WGS) entry which is preliminary data.</text>
</comment>
<dbReference type="PROSITE" id="PS01124">
    <property type="entry name" value="HTH_ARAC_FAMILY_2"/>
    <property type="match status" value="1"/>
</dbReference>
<dbReference type="SUPFAM" id="SSF46689">
    <property type="entry name" value="Homeodomain-like"/>
    <property type="match status" value="2"/>
</dbReference>
<dbReference type="SUPFAM" id="SSF55729">
    <property type="entry name" value="Acyl-CoA N-acyltransferases (Nat)"/>
    <property type="match status" value="1"/>
</dbReference>
<dbReference type="InterPro" id="IPR009057">
    <property type="entry name" value="Homeodomain-like_sf"/>
</dbReference>
<evidence type="ECO:0000313" key="6">
    <source>
        <dbReference type="EMBL" id="ODM04559.1"/>
    </source>
</evidence>
<dbReference type="InterPro" id="IPR050959">
    <property type="entry name" value="MarA-like"/>
</dbReference>
<feature type="domain" description="N-acetyltransferase" evidence="5">
    <location>
        <begin position="139"/>
        <end position="282"/>
    </location>
</feature>
<dbReference type="InterPro" id="IPR016181">
    <property type="entry name" value="Acyl_CoA_acyltransferase"/>
</dbReference>
<dbReference type="AlphaFoldDB" id="A0A1E3A7G5"/>
<evidence type="ECO:0000256" key="2">
    <source>
        <dbReference type="ARBA" id="ARBA00023125"/>
    </source>
</evidence>
<keyword evidence="2" id="KW-0238">DNA-binding</keyword>
<dbReference type="PROSITE" id="PS51186">
    <property type="entry name" value="GNAT"/>
    <property type="match status" value="1"/>
</dbReference>
<name>A0A1E3A7G5_9FIRM</name>
<evidence type="ECO:0000256" key="1">
    <source>
        <dbReference type="ARBA" id="ARBA00023015"/>
    </source>
</evidence>
<proteinExistence type="predicted"/>
<dbReference type="InterPro" id="IPR018060">
    <property type="entry name" value="HTH_AraC"/>
</dbReference>
<dbReference type="EMBL" id="MCGH01000003">
    <property type="protein sequence ID" value="ODM04559.1"/>
    <property type="molecule type" value="Genomic_DNA"/>
</dbReference>
<dbReference type="PROSITE" id="PS00041">
    <property type="entry name" value="HTH_ARAC_FAMILY_1"/>
    <property type="match status" value="1"/>
</dbReference>
<accession>A0A1E3A7G5</accession>
<protein>
    <submittedName>
        <fullName evidence="6">Multiple antibiotic resistance protein MarA</fullName>
    </submittedName>
</protein>
<gene>
    <name evidence="6" type="primary">marA_5</name>
    <name evidence="6" type="ORF">BEI61_05367</name>
</gene>
<dbReference type="InterPro" id="IPR018062">
    <property type="entry name" value="HTH_AraC-typ_CS"/>
</dbReference>
<dbReference type="RefSeq" id="WP_069154676.1">
    <property type="nucleotide sequence ID" value="NZ_MCGH01000003.1"/>
</dbReference>
<reference evidence="6 7" key="1">
    <citation type="submission" date="2016-07" db="EMBL/GenBank/DDBJ databases">
        <title>Characterization of isolates of Eisenbergiella tayi derived from blood cultures, using whole genome sequencing.</title>
        <authorList>
            <person name="Burdz T."/>
            <person name="Wiebe D."/>
            <person name="Huynh C."/>
            <person name="Bernard K."/>
        </authorList>
    </citation>
    <scope>NUCLEOTIDE SEQUENCE [LARGE SCALE GENOMIC DNA]</scope>
    <source>
        <strain evidence="6 7">NML 110608</strain>
    </source>
</reference>
<evidence type="ECO:0000259" key="5">
    <source>
        <dbReference type="PROSITE" id="PS51186"/>
    </source>
</evidence>
<evidence type="ECO:0000259" key="4">
    <source>
        <dbReference type="PROSITE" id="PS01124"/>
    </source>
</evidence>
<dbReference type="GO" id="GO:0016747">
    <property type="term" value="F:acyltransferase activity, transferring groups other than amino-acyl groups"/>
    <property type="evidence" value="ECO:0007669"/>
    <property type="project" value="InterPro"/>
</dbReference>